<evidence type="ECO:0000313" key="4">
    <source>
        <dbReference type="Proteomes" id="UP000598775"/>
    </source>
</evidence>
<organism evidence="3 4">
    <name type="scientific">Subtercola lobariae</name>
    <dbReference type="NCBI Taxonomy" id="1588641"/>
    <lineage>
        <taxon>Bacteria</taxon>
        <taxon>Bacillati</taxon>
        <taxon>Actinomycetota</taxon>
        <taxon>Actinomycetes</taxon>
        <taxon>Micrococcales</taxon>
        <taxon>Microbacteriaceae</taxon>
        <taxon>Subtercola</taxon>
    </lineage>
</organism>
<proteinExistence type="predicted"/>
<dbReference type="SUPFAM" id="SSF56300">
    <property type="entry name" value="Metallo-dependent phosphatases"/>
    <property type="match status" value="1"/>
</dbReference>
<keyword evidence="1" id="KW-1133">Transmembrane helix</keyword>
<feature type="transmembrane region" description="Helical" evidence="1">
    <location>
        <begin position="34"/>
        <end position="57"/>
    </location>
</feature>
<comment type="caution">
    <text evidence="3">The sequence shown here is derived from an EMBL/GenBank/DDBJ whole genome shotgun (WGS) entry which is preliminary data.</text>
</comment>
<dbReference type="InterPro" id="IPR004843">
    <property type="entry name" value="Calcineurin-like_PHP"/>
</dbReference>
<dbReference type="Proteomes" id="UP000598775">
    <property type="component" value="Unassembled WGS sequence"/>
</dbReference>
<dbReference type="Gene3D" id="3.60.21.10">
    <property type="match status" value="1"/>
</dbReference>
<dbReference type="Pfam" id="PF00149">
    <property type="entry name" value="Metallophos"/>
    <property type="match status" value="1"/>
</dbReference>
<evidence type="ECO:0000313" key="3">
    <source>
        <dbReference type="EMBL" id="GGF13199.1"/>
    </source>
</evidence>
<sequence length="351" mass="38098">MRRHIDSPVTTGAASLQDALQQNTRSQGPSFSPVGAALTAVGVVAAAGVGAFAWGSLVERRLFTLRRVSAPVLAKGAEPIRVLHISDFHLAPWQNQKQAWIRQLANLKPDLIVDTGDNLGHVDSYDALEYALEPLRGIPGVFVNGSNDYWAPGFKNPLRYFMGPSKAHPEPVALDIEREHGIFASLGWKDLNNKAASLDVRGTHIELFGVNDPHRRYDKLERISGALDDLREEESDDDNANENNTVAGRSTLTIGVAHAPYQRVLNSFVNHGAEVIFAGHTHGGQVCVPGFGALVTNCDIPRKQVKGLSLWRRGRRAAYLNVSAGLGTSIYAPVRFACLPEATLLTLTPAH</sequence>
<accession>A0A917B1F5</accession>
<dbReference type="PANTHER" id="PTHR31302:SF20">
    <property type="entry name" value="CONSERVED PROTEIN"/>
    <property type="match status" value="1"/>
</dbReference>
<dbReference type="InterPro" id="IPR051158">
    <property type="entry name" value="Metallophosphoesterase_sf"/>
</dbReference>
<gene>
    <name evidence="3" type="ORF">GCM10011399_03880</name>
</gene>
<keyword evidence="1" id="KW-0472">Membrane</keyword>
<reference evidence="3 4" key="1">
    <citation type="journal article" date="2014" name="Int. J. Syst. Evol. Microbiol.">
        <title>Complete genome sequence of Corynebacterium casei LMG S-19264T (=DSM 44701T), isolated from a smear-ripened cheese.</title>
        <authorList>
            <consortium name="US DOE Joint Genome Institute (JGI-PGF)"/>
            <person name="Walter F."/>
            <person name="Albersmeier A."/>
            <person name="Kalinowski J."/>
            <person name="Ruckert C."/>
        </authorList>
    </citation>
    <scope>NUCLEOTIDE SEQUENCE [LARGE SCALE GENOMIC DNA]</scope>
    <source>
        <strain evidence="3 4">CGMCC 1.12976</strain>
    </source>
</reference>
<protein>
    <submittedName>
        <fullName evidence="3">Metallophosphoesterase</fullName>
    </submittedName>
</protein>
<keyword evidence="1" id="KW-0812">Transmembrane</keyword>
<dbReference type="PANTHER" id="PTHR31302">
    <property type="entry name" value="TRANSMEMBRANE PROTEIN WITH METALLOPHOSPHOESTERASE DOMAIN-RELATED"/>
    <property type="match status" value="1"/>
</dbReference>
<keyword evidence="4" id="KW-1185">Reference proteome</keyword>
<dbReference type="EMBL" id="BMGP01000001">
    <property type="protein sequence ID" value="GGF13199.1"/>
    <property type="molecule type" value="Genomic_DNA"/>
</dbReference>
<dbReference type="GO" id="GO:0009245">
    <property type="term" value="P:lipid A biosynthetic process"/>
    <property type="evidence" value="ECO:0007669"/>
    <property type="project" value="TreeGrafter"/>
</dbReference>
<dbReference type="GO" id="GO:0008758">
    <property type="term" value="F:UDP-2,3-diacylglucosamine hydrolase activity"/>
    <property type="evidence" value="ECO:0007669"/>
    <property type="project" value="TreeGrafter"/>
</dbReference>
<feature type="domain" description="Calcineurin-like phosphoesterase" evidence="2">
    <location>
        <begin position="80"/>
        <end position="283"/>
    </location>
</feature>
<name>A0A917B1F5_9MICO</name>
<dbReference type="AlphaFoldDB" id="A0A917B1F5"/>
<dbReference type="GO" id="GO:0016020">
    <property type="term" value="C:membrane"/>
    <property type="evidence" value="ECO:0007669"/>
    <property type="project" value="GOC"/>
</dbReference>
<evidence type="ECO:0000256" key="1">
    <source>
        <dbReference type="SAM" id="Phobius"/>
    </source>
</evidence>
<dbReference type="InterPro" id="IPR029052">
    <property type="entry name" value="Metallo-depent_PP-like"/>
</dbReference>
<evidence type="ECO:0000259" key="2">
    <source>
        <dbReference type="Pfam" id="PF00149"/>
    </source>
</evidence>